<organism evidence="4 5">
    <name type="scientific">Parascaris univalens</name>
    <name type="common">Nematode worm</name>
    <dbReference type="NCBI Taxonomy" id="6257"/>
    <lineage>
        <taxon>Eukaryota</taxon>
        <taxon>Metazoa</taxon>
        <taxon>Ecdysozoa</taxon>
        <taxon>Nematoda</taxon>
        <taxon>Chromadorea</taxon>
        <taxon>Rhabditida</taxon>
        <taxon>Spirurina</taxon>
        <taxon>Ascaridomorpha</taxon>
        <taxon>Ascaridoidea</taxon>
        <taxon>Ascarididae</taxon>
        <taxon>Parascaris</taxon>
    </lineage>
</organism>
<dbReference type="InterPro" id="IPR032675">
    <property type="entry name" value="LRR_dom_sf"/>
</dbReference>
<dbReference type="InterPro" id="IPR001611">
    <property type="entry name" value="Leu-rich_rpt"/>
</dbReference>
<evidence type="ECO:0000313" key="5">
    <source>
        <dbReference type="WBParaSite" id="PgR001X_g009_t01"/>
    </source>
</evidence>
<keyword evidence="4" id="KW-1185">Reference proteome</keyword>
<dbReference type="AlphaFoldDB" id="A0A915A449"/>
<dbReference type="InterPro" id="IPR050328">
    <property type="entry name" value="Dev_Immune_Receptor"/>
</dbReference>
<dbReference type="PROSITE" id="PS51450">
    <property type="entry name" value="LRR"/>
    <property type="match status" value="2"/>
</dbReference>
<dbReference type="PANTHER" id="PTHR24373:SF275">
    <property type="entry name" value="TIR DOMAIN-CONTAINING PROTEIN"/>
    <property type="match status" value="1"/>
</dbReference>
<evidence type="ECO:0000256" key="2">
    <source>
        <dbReference type="ARBA" id="ARBA00022729"/>
    </source>
</evidence>
<dbReference type="PRINTS" id="PR00019">
    <property type="entry name" value="LEURICHRPT"/>
</dbReference>
<dbReference type="PANTHER" id="PTHR24373">
    <property type="entry name" value="SLIT RELATED LEUCINE-RICH REPEAT NEURONAL PROTEIN"/>
    <property type="match status" value="1"/>
</dbReference>
<dbReference type="WBParaSite" id="PgR001X_g009_t01">
    <property type="protein sequence ID" value="PgR001X_g009_t01"/>
    <property type="gene ID" value="PgR001X_g009"/>
</dbReference>
<dbReference type="SMART" id="SM00369">
    <property type="entry name" value="LRR_TYP"/>
    <property type="match status" value="4"/>
</dbReference>
<dbReference type="Pfam" id="PF00560">
    <property type="entry name" value="LRR_1"/>
    <property type="match status" value="1"/>
</dbReference>
<dbReference type="SUPFAM" id="SSF52058">
    <property type="entry name" value="L domain-like"/>
    <property type="match status" value="1"/>
</dbReference>
<protein>
    <submittedName>
        <fullName evidence="5">Uncharacterized protein</fullName>
    </submittedName>
</protein>
<proteinExistence type="predicted"/>
<dbReference type="InterPro" id="IPR003591">
    <property type="entry name" value="Leu-rich_rpt_typical-subtyp"/>
</dbReference>
<reference evidence="5" key="1">
    <citation type="submission" date="2022-11" db="UniProtKB">
        <authorList>
            <consortium name="WormBaseParasite"/>
        </authorList>
    </citation>
    <scope>IDENTIFICATION</scope>
</reference>
<evidence type="ECO:0000256" key="3">
    <source>
        <dbReference type="ARBA" id="ARBA00022737"/>
    </source>
</evidence>
<keyword evidence="2" id="KW-0732">Signal</keyword>
<sequence>MAASARHNEGAHLTTLVCVCACASMRRVAPPSMQLTMRYPSAEADSVSKMFALLMLLLITIPASTNACPQYILSVCRCEELHNGVSLNCSSSNGTRAIELLRANQASLGLIQQLTVQNAQLTRVPAGFFSGLYIKKLDLSYNNLAEIDANAFLGMNNVLQELLLNHNSLTALPATSLVPLTNLLKLDISNNSIADLQPESALPS</sequence>
<keyword evidence="3" id="KW-0677">Repeat</keyword>
<accession>A0A915A449</accession>
<dbReference type="Proteomes" id="UP000887569">
    <property type="component" value="Unplaced"/>
</dbReference>
<dbReference type="Gene3D" id="3.80.10.10">
    <property type="entry name" value="Ribonuclease Inhibitor"/>
    <property type="match status" value="1"/>
</dbReference>
<name>A0A915A449_PARUN</name>
<evidence type="ECO:0000256" key="1">
    <source>
        <dbReference type="ARBA" id="ARBA00022614"/>
    </source>
</evidence>
<evidence type="ECO:0000313" key="4">
    <source>
        <dbReference type="Proteomes" id="UP000887569"/>
    </source>
</evidence>
<dbReference type="Pfam" id="PF13855">
    <property type="entry name" value="LRR_8"/>
    <property type="match status" value="1"/>
</dbReference>
<keyword evidence="1" id="KW-0433">Leucine-rich repeat</keyword>